<feature type="region of interest" description="Disordered" evidence="7">
    <location>
        <begin position="1"/>
        <end position="42"/>
    </location>
</feature>
<keyword evidence="6 8" id="KW-0472">Membrane</keyword>
<dbReference type="PANTHER" id="PTHR43867:SF2">
    <property type="entry name" value="CELLULOSE SYNTHASE CATALYTIC SUBUNIT A [UDP-FORMING]"/>
    <property type="match status" value="1"/>
</dbReference>
<feature type="transmembrane region" description="Helical" evidence="8">
    <location>
        <begin position="540"/>
        <end position="559"/>
    </location>
</feature>
<evidence type="ECO:0000256" key="5">
    <source>
        <dbReference type="ARBA" id="ARBA00022989"/>
    </source>
</evidence>
<dbReference type="EC" id="2.4.-.-" evidence="9"/>
<feature type="transmembrane region" description="Helical" evidence="8">
    <location>
        <begin position="435"/>
        <end position="457"/>
    </location>
</feature>
<dbReference type="Proteomes" id="UP001611548">
    <property type="component" value="Unassembled WGS sequence"/>
</dbReference>
<evidence type="ECO:0000256" key="6">
    <source>
        <dbReference type="ARBA" id="ARBA00023136"/>
    </source>
</evidence>
<sequence length="707" mass="76390">MASETPASAPKAKGKGKGKAQAKPAPKPAPGRGGKPPARRAAPRPAYGEIGLWLLGVALCTVLGLWLIGPRGPLTIALYLCLVCFAVSGLRTLTLVRAATKSTMQRAGWRRSVPPARHRVTVIVPCHNEESVVDRLVRSLLDLDYPRELLQLVIVDDGSQDSTLEKLSVWQKRHPDRLQVLHRPPGHGGKSGALNHATRYATGEVIVVYDADHTPEPNALRYLAACFDNPRVGAAQGRCVIANGHDGILAQLVAVDYLGGYIIGEQGRSAYTGMPSYGGSNCAVRRSVLDDMGGWSERSLTEDTDLTLRVMLAGHEVQYEPDALDYEEAVTTPMAYWRQRRRWATGHQQVCRDYLPEILRHRGISPLQKLELVYYLVIYHLPLLSLFALVCGLFVPVFPQELVPISVALWPVLFYGPLMQLGVALVATRAPLRRYLLLPAYFPLYVLGLLIVAKAWVDGITGRAGGWAKTARSGDDIPQPVPVEEVGTPDRPPAGEADDTAVSGQPPSEAHIERRDRFGRAHGKKASSRARRGLSSSVRWAAPATFLVLVVGLVCYFVVKDPVREFEGMASLKLTHLLAPSLEAWADGPGVFIRRDSEGGSVLYLRITSSCSVGPLFLAAAAIATSMRSIVRIPYLLGGLAGCVALVFLGNILRISLLTVLADKLPKSELIAIHDTVAALFSLGFVIGGLIALFAIAAPGSKVHLAS</sequence>
<dbReference type="GO" id="GO:0016757">
    <property type="term" value="F:glycosyltransferase activity"/>
    <property type="evidence" value="ECO:0007669"/>
    <property type="project" value="UniProtKB-KW"/>
</dbReference>
<feature type="compositionally biased region" description="Basic and acidic residues" evidence="7">
    <location>
        <begin position="510"/>
        <end position="519"/>
    </location>
</feature>
<comment type="caution">
    <text evidence="9">The sequence shown here is derived from an EMBL/GenBank/DDBJ whole genome shotgun (WGS) entry which is preliminary data.</text>
</comment>
<evidence type="ECO:0000313" key="9">
    <source>
        <dbReference type="EMBL" id="MFI1964308.1"/>
    </source>
</evidence>
<dbReference type="CDD" id="cd06423">
    <property type="entry name" value="CESA_like"/>
    <property type="match status" value="1"/>
</dbReference>
<protein>
    <submittedName>
        <fullName evidence="9">Glycosyltransferase</fullName>
        <ecNumber evidence="9">2.4.-.-</ecNumber>
    </submittedName>
</protein>
<keyword evidence="5 8" id="KW-1133">Transmembrane helix</keyword>
<keyword evidence="10" id="KW-1185">Reference proteome</keyword>
<organism evidence="9 10">
    <name type="scientific">Streptomyces pathocidini</name>
    <dbReference type="NCBI Taxonomy" id="1650571"/>
    <lineage>
        <taxon>Bacteria</taxon>
        <taxon>Bacillati</taxon>
        <taxon>Actinomycetota</taxon>
        <taxon>Actinomycetes</taxon>
        <taxon>Kitasatosporales</taxon>
        <taxon>Streptomycetaceae</taxon>
        <taxon>Streptomyces</taxon>
    </lineage>
</organism>
<reference evidence="9 10" key="1">
    <citation type="submission" date="2024-10" db="EMBL/GenBank/DDBJ databases">
        <title>The Natural Products Discovery Center: Release of the First 8490 Sequenced Strains for Exploring Actinobacteria Biosynthetic Diversity.</title>
        <authorList>
            <person name="Kalkreuter E."/>
            <person name="Kautsar S.A."/>
            <person name="Yang D."/>
            <person name="Bader C.D."/>
            <person name="Teijaro C.N."/>
            <person name="Fluegel L."/>
            <person name="Davis C.M."/>
            <person name="Simpson J.R."/>
            <person name="Lauterbach L."/>
            <person name="Steele A.D."/>
            <person name="Gui C."/>
            <person name="Meng S."/>
            <person name="Li G."/>
            <person name="Viehrig K."/>
            <person name="Ye F."/>
            <person name="Su P."/>
            <person name="Kiefer A.F."/>
            <person name="Nichols A."/>
            <person name="Cepeda A.J."/>
            <person name="Yan W."/>
            <person name="Fan B."/>
            <person name="Jiang Y."/>
            <person name="Adhikari A."/>
            <person name="Zheng C.-J."/>
            <person name="Schuster L."/>
            <person name="Cowan T.M."/>
            <person name="Smanski M.J."/>
            <person name="Chevrette M.G."/>
            <person name="De Carvalho L.P.S."/>
            <person name="Shen B."/>
        </authorList>
    </citation>
    <scope>NUCLEOTIDE SEQUENCE [LARGE SCALE GENOMIC DNA]</scope>
    <source>
        <strain evidence="9 10">NPDC020327</strain>
    </source>
</reference>
<name>A0ABW7UPA9_9ACTN</name>
<feature type="compositionally biased region" description="Low complexity" evidence="7">
    <location>
        <begin position="1"/>
        <end position="11"/>
    </location>
</feature>
<feature type="transmembrane region" description="Helical" evidence="8">
    <location>
        <begin position="372"/>
        <end position="395"/>
    </location>
</feature>
<accession>A0ABW7UPA9</accession>
<evidence type="ECO:0000256" key="3">
    <source>
        <dbReference type="ARBA" id="ARBA00022679"/>
    </source>
</evidence>
<evidence type="ECO:0000256" key="7">
    <source>
        <dbReference type="SAM" id="MobiDB-lite"/>
    </source>
</evidence>
<feature type="transmembrane region" description="Helical" evidence="8">
    <location>
        <begin position="50"/>
        <end position="68"/>
    </location>
</feature>
<proteinExistence type="predicted"/>
<dbReference type="InterPro" id="IPR050321">
    <property type="entry name" value="Glycosyltr_2/OpgH_subfam"/>
</dbReference>
<comment type="subcellular location">
    <subcellularLocation>
        <location evidence="1">Membrane</location>
        <topology evidence="1">Multi-pass membrane protein</topology>
    </subcellularLocation>
</comment>
<evidence type="ECO:0000256" key="1">
    <source>
        <dbReference type="ARBA" id="ARBA00004141"/>
    </source>
</evidence>
<dbReference type="Gene3D" id="3.90.550.10">
    <property type="entry name" value="Spore Coat Polysaccharide Biosynthesis Protein SpsA, Chain A"/>
    <property type="match status" value="1"/>
</dbReference>
<feature type="transmembrane region" description="Helical" evidence="8">
    <location>
        <begin position="407"/>
        <end position="428"/>
    </location>
</feature>
<feature type="transmembrane region" description="Helical" evidence="8">
    <location>
        <begin position="603"/>
        <end position="623"/>
    </location>
</feature>
<dbReference type="PANTHER" id="PTHR43867">
    <property type="entry name" value="CELLULOSE SYNTHASE CATALYTIC SUBUNIT A [UDP-FORMING]"/>
    <property type="match status" value="1"/>
</dbReference>
<feature type="transmembrane region" description="Helical" evidence="8">
    <location>
        <begin position="635"/>
        <end position="657"/>
    </location>
</feature>
<keyword evidence="2 9" id="KW-0328">Glycosyltransferase</keyword>
<evidence type="ECO:0000256" key="8">
    <source>
        <dbReference type="SAM" id="Phobius"/>
    </source>
</evidence>
<feature type="transmembrane region" description="Helical" evidence="8">
    <location>
        <begin position="677"/>
        <end position="698"/>
    </location>
</feature>
<dbReference type="RefSeq" id="WP_157859186.1">
    <property type="nucleotide sequence ID" value="NZ_JBIRWE010000003.1"/>
</dbReference>
<keyword evidence="3 9" id="KW-0808">Transferase</keyword>
<keyword evidence="4 8" id="KW-0812">Transmembrane</keyword>
<dbReference type="InterPro" id="IPR029044">
    <property type="entry name" value="Nucleotide-diphossugar_trans"/>
</dbReference>
<feature type="region of interest" description="Disordered" evidence="7">
    <location>
        <begin position="466"/>
        <end position="528"/>
    </location>
</feature>
<gene>
    <name evidence="9" type="ORF">ACH429_09325</name>
</gene>
<dbReference type="SUPFAM" id="SSF53448">
    <property type="entry name" value="Nucleotide-diphospho-sugar transferases"/>
    <property type="match status" value="1"/>
</dbReference>
<evidence type="ECO:0000313" key="10">
    <source>
        <dbReference type="Proteomes" id="UP001611548"/>
    </source>
</evidence>
<dbReference type="EMBL" id="JBIRWE010000003">
    <property type="protein sequence ID" value="MFI1964308.1"/>
    <property type="molecule type" value="Genomic_DNA"/>
</dbReference>
<evidence type="ECO:0000256" key="4">
    <source>
        <dbReference type="ARBA" id="ARBA00022692"/>
    </source>
</evidence>
<feature type="transmembrane region" description="Helical" evidence="8">
    <location>
        <begin position="74"/>
        <end position="96"/>
    </location>
</feature>
<evidence type="ECO:0000256" key="2">
    <source>
        <dbReference type="ARBA" id="ARBA00022676"/>
    </source>
</evidence>
<dbReference type="Pfam" id="PF13641">
    <property type="entry name" value="Glyco_tranf_2_3"/>
    <property type="match status" value="1"/>
</dbReference>